<proteinExistence type="predicted"/>
<gene>
    <name evidence="2" type="ORF">SOCEGT47_077570</name>
</gene>
<protein>
    <submittedName>
        <fullName evidence="2">Uncharacterized protein</fullName>
    </submittedName>
</protein>
<organism evidence="2 3">
    <name type="scientific">Sorangium cellulosum</name>
    <name type="common">Polyangium cellulosum</name>
    <dbReference type="NCBI Taxonomy" id="56"/>
    <lineage>
        <taxon>Bacteria</taxon>
        <taxon>Pseudomonadati</taxon>
        <taxon>Myxococcota</taxon>
        <taxon>Polyangia</taxon>
        <taxon>Polyangiales</taxon>
        <taxon>Polyangiaceae</taxon>
        <taxon>Sorangium</taxon>
    </lineage>
</organism>
<evidence type="ECO:0000256" key="1">
    <source>
        <dbReference type="SAM" id="MobiDB-lite"/>
    </source>
</evidence>
<feature type="compositionally biased region" description="Low complexity" evidence="1">
    <location>
        <begin position="237"/>
        <end position="254"/>
    </location>
</feature>
<feature type="region of interest" description="Disordered" evidence="1">
    <location>
        <begin position="228"/>
        <end position="254"/>
    </location>
</feature>
<accession>A0A4P2QCW9</accession>
<dbReference type="AlphaFoldDB" id="A0A4P2QCW9"/>
<dbReference type="EMBL" id="CP012670">
    <property type="protein sequence ID" value="AUX27176.1"/>
    <property type="molecule type" value="Genomic_DNA"/>
</dbReference>
<evidence type="ECO:0000313" key="2">
    <source>
        <dbReference type="EMBL" id="AUX27176.1"/>
    </source>
</evidence>
<sequence length="254" mass="27094">MQNLTLSDLKLGLTDLFDKRRSALLRSSSGKTYEPMLARKLAEISALPPAVVGGRALAAELDETDAGHDGLGKAVWHMTEAYLQHPQISPETAAAAARIRRAFIPALSELRASYADEATAAIERKKILGEHRADLERFPVAGGETLYHWISGFLGAGERLHSMLSDRADVRETSRKGAGALRAATIGLLSRLRAGLADEVEHTPELPRDLDAQVFGYLDELHGPRAAAARAKKAKKAAPGAAEPAGPAAPIETA</sequence>
<reference evidence="2 3" key="1">
    <citation type="submission" date="2015-09" db="EMBL/GenBank/DDBJ databases">
        <title>Sorangium comparison.</title>
        <authorList>
            <person name="Zaburannyi N."/>
            <person name="Bunk B."/>
            <person name="Overmann J."/>
            <person name="Mueller R."/>
        </authorList>
    </citation>
    <scope>NUCLEOTIDE SEQUENCE [LARGE SCALE GENOMIC DNA]</scope>
    <source>
        <strain evidence="2 3">So ceGT47</strain>
    </source>
</reference>
<dbReference type="OrthoDB" id="5509863at2"/>
<dbReference type="RefSeq" id="WP_129355261.1">
    <property type="nucleotide sequence ID" value="NZ_CP012670.1"/>
</dbReference>
<name>A0A4P2QCW9_SORCE</name>
<evidence type="ECO:0000313" key="3">
    <source>
        <dbReference type="Proteomes" id="UP000295781"/>
    </source>
</evidence>
<dbReference type="Proteomes" id="UP000295781">
    <property type="component" value="Chromosome"/>
</dbReference>